<name>A0A0A8Z529_ARUDO</name>
<organism evidence="1">
    <name type="scientific">Arundo donax</name>
    <name type="common">Giant reed</name>
    <name type="synonym">Donax arundinaceus</name>
    <dbReference type="NCBI Taxonomy" id="35708"/>
    <lineage>
        <taxon>Eukaryota</taxon>
        <taxon>Viridiplantae</taxon>
        <taxon>Streptophyta</taxon>
        <taxon>Embryophyta</taxon>
        <taxon>Tracheophyta</taxon>
        <taxon>Spermatophyta</taxon>
        <taxon>Magnoliopsida</taxon>
        <taxon>Liliopsida</taxon>
        <taxon>Poales</taxon>
        <taxon>Poaceae</taxon>
        <taxon>PACMAD clade</taxon>
        <taxon>Arundinoideae</taxon>
        <taxon>Arundineae</taxon>
        <taxon>Arundo</taxon>
    </lineage>
</organism>
<proteinExistence type="predicted"/>
<reference evidence="1" key="2">
    <citation type="journal article" date="2015" name="Data Brief">
        <title>Shoot transcriptome of the giant reed, Arundo donax.</title>
        <authorList>
            <person name="Barrero R.A."/>
            <person name="Guerrero F.D."/>
            <person name="Moolhuijzen P."/>
            <person name="Goolsby J.A."/>
            <person name="Tidwell J."/>
            <person name="Bellgard S.E."/>
            <person name="Bellgard M.I."/>
        </authorList>
    </citation>
    <scope>NUCLEOTIDE SEQUENCE</scope>
    <source>
        <tissue evidence="1">Shoot tissue taken approximately 20 cm above the soil surface</tissue>
    </source>
</reference>
<dbReference type="AlphaFoldDB" id="A0A0A8Z529"/>
<accession>A0A0A8Z529</accession>
<protein>
    <submittedName>
        <fullName evidence="1">Uncharacterized protein</fullName>
    </submittedName>
</protein>
<sequence>MLYIAQGNTATYPVWTNIPYLFIEYTCIP</sequence>
<evidence type="ECO:0000313" key="1">
    <source>
        <dbReference type="EMBL" id="JAD29947.1"/>
    </source>
</evidence>
<reference evidence="1" key="1">
    <citation type="submission" date="2014-09" db="EMBL/GenBank/DDBJ databases">
        <authorList>
            <person name="Magalhaes I.L.F."/>
            <person name="Oliveira U."/>
            <person name="Santos F.R."/>
            <person name="Vidigal T.H.D.A."/>
            <person name="Brescovit A.D."/>
            <person name="Santos A.J."/>
        </authorList>
    </citation>
    <scope>NUCLEOTIDE SEQUENCE</scope>
    <source>
        <tissue evidence="1">Shoot tissue taken approximately 20 cm above the soil surface</tissue>
    </source>
</reference>
<dbReference type="EMBL" id="GBRH01267948">
    <property type="protein sequence ID" value="JAD29947.1"/>
    <property type="molecule type" value="Transcribed_RNA"/>
</dbReference>